<dbReference type="Proteomes" id="UP000184386">
    <property type="component" value="Unassembled WGS sequence"/>
</dbReference>
<accession>A0A1M6KLB9</accession>
<keyword evidence="1" id="KW-0732">Signal</keyword>
<evidence type="ECO:0000313" key="3">
    <source>
        <dbReference type="Proteomes" id="UP000184386"/>
    </source>
</evidence>
<dbReference type="AlphaFoldDB" id="A0A1M6KLB9"/>
<sequence>MKRTIKLLSTILLALTVLLVTQTVAVSAAEGYKQYDCNTYYKGVSKSKAQTISKYTAAVPTDLYNAFKSASTIYIVKSLADIDTDFTYATIIKDSKSKIVGVIVPSADNKSCQTFVITTASIKDVKNVLYTAVGYYLDTNYYGYISIEPIFKAIYNDYVAGNPTTSISAHVLFAQYFSAFISKSKLPTNVYNFYDALCNPSAATTTSLNTAAISGYESENILADKRGTITYKQLSDGIIYDTSLSDTYVKQAKPWLTSIPKKAMVRFVSDGWTFILTDEKLVIGSSNADYYTALCNYKYKLLVLG</sequence>
<organism evidence="2 3">
    <name type="scientific">Anaerocolumna jejuensis DSM 15929</name>
    <dbReference type="NCBI Taxonomy" id="1121322"/>
    <lineage>
        <taxon>Bacteria</taxon>
        <taxon>Bacillati</taxon>
        <taxon>Bacillota</taxon>
        <taxon>Clostridia</taxon>
        <taxon>Lachnospirales</taxon>
        <taxon>Lachnospiraceae</taxon>
        <taxon>Anaerocolumna</taxon>
    </lineage>
</organism>
<evidence type="ECO:0000313" key="2">
    <source>
        <dbReference type="EMBL" id="SHJ59641.1"/>
    </source>
</evidence>
<name>A0A1M6KLB9_9FIRM</name>
<feature type="signal peptide" evidence="1">
    <location>
        <begin position="1"/>
        <end position="28"/>
    </location>
</feature>
<evidence type="ECO:0000256" key="1">
    <source>
        <dbReference type="SAM" id="SignalP"/>
    </source>
</evidence>
<reference evidence="2 3" key="1">
    <citation type="submission" date="2016-11" db="EMBL/GenBank/DDBJ databases">
        <authorList>
            <person name="Jaros S."/>
            <person name="Januszkiewicz K."/>
            <person name="Wedrychowicz H."/>
        </authorList>
    </citation>
    <scope>NUCLEOTIDE SEQUENCE [LARGE SCALE GENOMIC DNA]</scope>
    <source>
        <strain evidence="2 3">DSM 15929</strain>
    </source>
</reference>
<keyword evidence="3" id="KW-1185">Reference proteome</keyword>
<protein>
    <submittedName>
        <fullName evidence="2">Uncharacterized protein</fullName>
    </submittedName>
</protein>
<dbReference type="RefSeq" id="WP_073272557.1">
    <property type="nucleotide sequence ID" value="NZ_FRAC01000006.1"/>
</dbReference>
<feature type="chain" id="PRO_5012725861" evidence="1">
    <location>
        <begin position="29"/>
        <end position="305"/>
    </location>
</feature>
<proteinExistence type="predicted"/>
<gene>
    <name evidence="2" type="ORF">SAMN02745136_00491</name>
</gene>
<dbReference type="EMBL" id="FRAC01000006">
    <property type="protein sequence ID" value="SHJ59641.1"/>
    <property type="molecule type" value="Genomic_DNA"/>
</dbReference>